<name>A0A1I2KI00_9CLOT</name>
<feature type="transmembrane region" description="Helical" evidence="9">
    <location>
        <begin position="285"/>
        <end position="306"/>
    </location>
</feature>
<feature type="transmembrane region" description="Helical" evidence="9">
    <location>
        <begin position="213"/>
        <end position="230"/>
    </location>
</feature>
<dbReference type="Pfam" id="PF01699">
    <property type="entry name" value="Na_Ca_ex"/>
    <property type="match status" value="2"/>
</dbReference>
<keyword evidence="9" id="KW-0050">Antiport</keyword>
<evidence type="ECO:0000256" key="1">
    <source>
        <dbReference type="ARBA" id="ARBA00004127"/>
    </source>
</evidence>
<feature type="domain" description="Sodium/calcium exchanger membrane region" evidence="10">
    <location>
        <begin position="67"/>
        <end position="188"/>
    </location>
</feature>
<dbReference type="Gene3D" id="1.20.1420.30">
    <property type="entry name" value="NCX, central ion-binding region"/>
    <property type="match status" value="1"/>
</dbReference>
<dbReference type="GO" id="GO:0012505">
    <property type="term" value="C:endomembrane system"/>
    <property type="evidence" value="ECO:0007669"/>
    <property type="project" value="UniProtKB-SubCell"/>
</dbReference>
<feature type="transmembrane region" description="Helical" evidence="9">
    <location>
        <begin position="14"/>
        <end position="30"/>
    </location>
</feature>
<evidence type="ECO:0000259" key="10">
    <source>
        <dbReference type="Pfam" id="PF01699"/>
    </source>
</evidence>
<keyword evidence="8 9" id="KW-0472">Membrane</keyword>
<dbReference type="NCBIfam" id="TIGR00378">
    <property type="entry name" value="cax"/>
    <property type="match status" value="1"/>
</dbReference>
<comment type="function">
    <text evidence="9">Ca(+)/H(+) antiporter that extrudes calcium in exchange for external protons.</text>
</comment>
<feature type="transmembrane region" description="Helical" evidence="9">
    <location>
        <begin position="172"/>
        <end position="192"/>
    </location>
</feature>
<reference evidence="11 12" key="1">
    <citation type="submission" date="2016-10" db="EMBL/GenBank/DDBJ databases">
        <authorList>
            <person name="de Groot N.N."/>
        </authorList>
    </citation>
    <scope>NUCLEOTIDE SEQUENCE [LARGE SCALE GENOMIC DNA]</scope>
    <source>
        <strain evidence="11 12">NLAE-zl-G419</strain>
    </source>
</reference>
<dbReference type="PANTHER" id="PTHR31503:SF22">
    <property type="entry name" value="VACUOLAR CALCIUM ION TRANSPORTER"/>
    <property type="match status" value="1"/>
</dbReference>
<dbReference type="Proteomes" id="UP000182135">
    <property type="component" value="Unassembled WGS sequence"/>
</dbReference>
<protein>
    <recommendedName>
        <fullName evidence="9">Ca(2+)/H(+) antiporter</fullName>
    </recommendedName>
</protein>
<feature type="transmembrane region" description="Helical" evidence="9">
    <location>
        <begin position="339"/>
        <end position="360"/>
    </location>
</feature>
<dbReference type="GO" id="GO:0016020">
    <property type="term" value="C:membrane"/>
    <property type="evidence" value="ECO:0007669"/>
    <property type="project" value="InterPro"/>
</dbReference>
<comment type="similarity">
    <text evidence="9">Belongs to the Ca(2+):cation antiporter (CaCA) (TC 2.A.19) family.</text>
</comment>
<evidence type="ECO:0000256" key="7">
    <source>
        <dbReference type="ARBA" id="ARBA00023065"/>
    </source>
</evidence>
<keyword evidence="2 9" id="KW-0813">Transport</keyword>
<dbReference type="STRING" id="1529.SAMN04487885_10588"/>
<dbReference type="EMBL" id="FOOE01000005">
    <property type="protein sequence ID" value="SFF64731.1"/>
    <property type="molecule type" value="Genomic_DNA"/>
</dbReference>
<evidence type="ECO:0000256" key="2">
    <source>
        <dbReference type="ARBA" id="ARBA00022448"/>
    </source>
</evidence>
<dbReference type="AlphaFoldDB" id="A0A1I2KI00"/>
<keyword evidence="6 9" id="KW-1133">Transmembrane helix</keyword>
<dbReference type="GO" id="GO:0015369">
    <property type="term" value="F:calcium:proton antiporter activity"/>
    <property type="evidence" value="ECO:0007669"/>
    <property type="project" value="UniProtKB-UniRule"/>
</dbReference>
<evidence type="ECO:0000256" key="4">
    <source>
        <dbReference type="ARBA" id="ARBA00022692"/>
    </source>
</evidence>
<proteinExistence type="inferred from homology"/>
<gene>
    <name evidence="11" type="ORF">SAMN04487885_10588</name>
</gene>
<evidence type="ECO:0000256" key="3">
    <source>
        <dbReference type="ARBA" id="ARBA00022568"/>
    </source>
</evidence>
<dbReference type="InterPro" id="IPR044880">
    <property type="entry name" value="NCX_ion-bd_dom_sf"/>
</dbReference>
<dbReference type="GO" id="GO:0006874">
    <property type="term" value="P:intracellular calcium ion homeostasis"/>
    <property type="evidence" value="ECO:0007669"/>
    <property type="project" value="TreeGrafter"/>
</dbReference>
<organism evidence="11 12">
    <name type="scientific">Clostridium cadaveris</name>
    <dbReference type="NCBI Taxonomy" id="1529"/>
    <lineage>
        <taxon>Bacteria</taxon>
        <taxon>Bacillati</taxon>
        <taxon>Bacillota</taxon>
        <taxon>Clostridia</taxon>
        <taxon>Eubacteriales</taxon>
        <taxon>Clostridiaceae</taxon>
        <taxon>Clostridium</taxon>
    </lineage>
</organism>
<feature type="transmembrane region" description="Helical" evidence="9">
    <location>
        <begin position="99"/>
        <end position="119"/>
    </location>
</feature>
<feature type="transmembrane region" description="Helical" evidence="9">
    <location>
        <begin position="36"/>
        <end position="57"/>
    </location>
</feature>
<dbReference type="InterPro" id="IPR004798">
    <property type="entry name" value="CAX-like"/>
</dbReference>
<comment type="caution">
    <text evidence="9">Lacks conserved residue(s) required for the propagation of feature annotation.</text>
</comment>
<evidence type="ECO:0000313" key="12">
    <source>
        <dbReference type="Proteomes" id="UP000182135"/>
    </source>
</evidence>
<dbReference type="PANTHER" id="PTHR31503">
    <property type="entry name" value="VACUOLAR CALCIUM ION TRANSPORTER"/>
    <property type="match status" value="1"/>
</dbReference>
<keyword evidence="12" id="KW-1185">Reference proteome</keyword>
<dbReference type="GeneID" id="90543954"/>
<accession>A0A1I2KI00</accession>
<keyword evidence="4 9" id="KW-0812">Transmembrane</keyword>
<feature type="transmembrane region" description="Helical" evidence="9">
    <location>
        <begin position="312"/>
        <end position="332"/>
    </location>
</feature>
<dbReference type="eggNOG" id="COG0387">
    <property type="taxonomic scope" value="Bacteria"/>
</dbReference>
<evidence type="ECO:0000256" key="9">
    <source>
        <dbReference type="RuleBase" id="RU365028"/>
    </source>
</evidence>
<keyword evidence="3 9" id="KW-0109">Calcium transport</keyword>
<comment type="subcellular location">
    <subcellularLocation>
        <location evidence="1">Endomembrane system</location>
        <topology evidence="1">Multi-pass membrane protein</topology>
    </subcellularLocation>
</comment>
<dbReference type="InterPro" id="IPR004837">
    <property type="entry name" value="NaCa_Exmemb"/>
</dbReference>
<evidence type="ECO:0000256" key="8">
    <source>
        <dbReference type="ARBA" id="ARBA00023136"/>
    </source>
</evidence>
<feature type="transmembrane region" description="Helical" evidence="9">
    <location>
        <begin position="140"/>
        <end position="160"/>
    </location>
</feature>
<feature type="transmembrane region" description="Helical" evidence="9">
    <location>
        <begin position="69"/>
        <end position="87"/>
    </location>
</feature>
<dbReference type="InterPro" id="IPR004713">
    <property type="entry name" value="CaH_exchang"/>
</dbReference>
<keyword evidence="7 9" id="KW-0406">Ion transport</keyword>
<dbReference type="RefSeq" id="WP_074844787.1">
    <property type="nucleotide sequence ID" value="NZ_CABMJC010000003.1"/>
</dbReference>
<sequence>MKNISRVKCRTENIIYKLIVITLVLVGTIINTKNALINTVFASISMIILAVYIGKYTNLYSEYVGEKRGGLLSATLGNLPELAMGIWSLGYGMVSMVKWALIGSIISNMLLVLGISSFVGGVKYKEQSFNKNIARTNFNMLTLALASMILLATVNYYVPLSSEAISSISNKVAIVLIFVYGLGLIFSLVTHSNLFVVSEDGNEVRNENKDRKIRILSIILILSLTLFFSSENVINNLNELVKVNGVSENLLGILVVPFIGNIGENISAIMAAFNDKINMSIEIAVGSSIQIALFVTPIIMVLSYTMGITMNLLFSPVQIIIALVAVAMSFIVYVDGKSYWFEGAILLAIYLMSIISCYYII</sequence>
<evidence type="ECO:0000256" key="5">
    <source>
        <dbReference type="ARBA" id="ARBA00022837"/>
    </source>
</evidence>
<dbReference type="OrthoDB" id="9776105at2"/>
<keyword evidence="5 9" id="KW-0106">Calcium</keyword>
<feature type="domain" description="Sodium/calcium exchanger membrane region" evidence="10">
    <location>
        <begin position="218"/>
        <end position="355"/>
    </location>
</feature>
<evidence type="ECO:0000313" key="11">
    <source>
        <dbReference type="EMBL" id="SFF64731.1"/>
    </source>
</evidence>
<evidence type="ECO:0000256" key="6">
    <source>
        <dbReference type="ARBA" id="ARBA00022989"/>
    </source>
</evidence>